<evidence type="ECO:0000256" key="8">
    <source>
        <dbReference type="SAM" id="MobiDB-lite"/>
    </source>
</evidence>
<dbReference type="RefSeq" id="WP_367639988.1">
    <property type="nucleotide sequence ID" value="NZ_JBFNQN010000014.1"/>
</dbReference>
<keyword evidence="3" id="KW-1003">Cell membrane</keyword>
<evidence type="ECO:0000313" key="11">
    <source>
        <dbReference type="Proteomes" id="UP001555826"/>
    </source>
</evidence>
<feature type="transmembrane region" description="Helical" evidence="7">
    <location>
        <begin position="165"/>
        <end position="185"/>
    </location>
</feature>
<keyword evidence="6 7" id="KW-0472">Membrane</keyword>
<proteinExistence type="inferred from homology"/>
<dbReference type="PANTHER" id="PTHR43744:SF6">
    <property type="entry name" value="ABC TRANSPORTER PERMEASE PROTEIN YESQ-RELATED"/>
    <property type="match status" value="1"/>
</dbReference>
<evidence type="ECO:0000256" key="1">
    <source>
        <dbReference type="ARBA" id="ARBA00004651"/>
    </source>
</evidence>
<dbReference type="PANTHER" id="PTHR43744">
    <property type="entry name" value="ABC TRANSPORTER PERMEASE PROTEIN MG189-RELATED-RELATED"/>
    <property type="match status" value="1"/>
</dbReference>
<evidence type="ECO:0000256" key="2">
    <source>
        <dbReference type="ARBA" id="ARBA00022448"/>
    </source>
</evidence>
<sequence length="300" mass="33320">MTDLQESPAPLAAVPQPPAPRRRPGRSLARSTVKHLVLIAVSVVMIYPLLWLLVSSFRPTDVIFRTPGLWINGLVLENYTGGWTALAQPFGHYIVNSAIVVVGAVAGNLFACSLAAYAFARCRFRFRTLWFAIMLITVMVPIHVVLVPQYILFNNLGWTNTFVPLILPKFLATDSFFIFLMVQFIRGIPRELDEAARIDGCGHGRIFLRVMLPLMGPALATTAIFTFIWTWSDFFTPLIYLTDPNAYTVPVALKQFLDATSGSNWGAMFAMSIVTLVPLFLVFLFGQRFLVKGIATTGGK</sequence>
<accession>A0ABV3PBH2</accession>
<keyword evidence="11" id="KW-1185">Reference proteome</keyword>
<protein>
    <submittedName>
        <fullName evidence="10">Carbohydrate ABC transporter permease</fullName>
    </submittedName>
</protein>
<gene>
    <name evidence="10" type="ORF">AB1207_19045</name>
</gene>
<evidence type="ECO:0000256" key="6">
    <source>
        <dbReference type="ARBA" id="ARBA00023136"/>
    </source>
</evidence>
<evidence type="ECO:0000259" key="9">
    <source>
        <dbReference type="PROSITE" id="PS50928"/>
    </source>
</evidence>
<keyword evidence="2 7" id="KW-0813">Transport</keyword>
<feature type="transmembrane region" description="Helical" evidence="7">
    <location>
        <begin position="206"/>
        <end position="231"/>
    </location>
</feature>
<dbReference type="EMBL" id="JBFNQN010000014">
    <property type="protein sequence ID" value="MEW9266852.1"/>
    <property type="molecule type" value="Genomic_DNA"/>
</dbReference>
<dbReference type="Gene3D" id="1.10.3720.10">
    <property type="entry name" value="MetI-like"/>
    <property type="match status" value="1"/>
</dbReference>
<name>A0ABV3PBH2_9ACTN</name>
<feature type="transmembrane region" description="Helical" evidence="7">
    <location>
        <begin position="93"/>
        <end position="117"/>
    </location>
</feature>
<feature type="transmembrane region" description="Helical" evidence="7">
    <location>
        <begin position="265"/>
        <end position="285"/>
    </location>
</feature>
<dbReference type="Proteomes" id="UP001555826">
    <property type="component" value="Unassembled WGS sequence"/>
</dbReference>
<dbReference type="PROSITE" id="PS50928">
    <property type="entry name" value="ABC_TM1"/>
    <property type="match status" value="1"/>
</dbReference>
<keyword evidence="5 7" id="KW-1133">Transmembrane helix</keyword>
<dbReference type="SUPFAM" id="SSF161098">
    <property type="entry name" value="MetI-like"/>
    <property type="match status" value="1"/>
</dbReference>
<feature type="transmembrane region" description="Helical" evidence="7">
    <location>
        <begin position="36"/>
        <end position="54"/>
    </location>
</feature>
<dbReference type="CDD" id="cd06261">
    <property type="entry name" value="TM_PBP2"/>
    <property type="match status" value="1"/>
</dbReference>
<comment type="similarity">
    <text evidence="7">Belongs to the binding-protein-dependent transport system permease family.</text>
</comment>
<evidence type="ECO:0000256" key="3">
    <source>
        <dbReference type="ARBA" id="ARBA00022475"/>
    </source>
</evidence>
<organism evidence="10 11">
    <name type="scientific">Kineococcus endophyticus</name>
    <dbReference type="NCBI Taxonomy" id="1181883"/>
    <lineage>
        <taxon>Bacteria</taxon>
        <taxon>Bacillati</taxon>
        <taxon>Actinomycetota</taxon>
        <taxon>Actinomycetes</taxon>
        <taxon>Kineosporiales</taxon>
        <taxon>Kineosporiaceae</taxon>
        <taxon>Kineococcus</taxon>
    </lineage>
</organism>
<evidence type="ECO:0000256" key="7">
    <source>
        <dbReference type="RuleBase" id="RU363032"/>
    </source>
</evidence>
<dbReference type="InterPro" id="IPR000515">
    <property type="entry name" value="MetI-like"/>
</dbReference>
<feature type="domain" description="ABC transmembrane type-1" evidence="9">
    <location>
        <begin position="94"/>
        <end position="286"/>
    </location>
</feature>
<dbReference type="Pfam" id="PF00528">
    <property type="entry name" value="BPD_transp_1"/>
    <property type="match status" value="1"/>
</dbReference>
<evidence type="ECO:0000256" key="4">
    <source>
        <dbReference type="ARBA" id="ARBA00022692"/>
    </source>
</evidence>
<evidence type="ECO:0000313" key="10">
    <source>
        <dbReference type="EMBL" id="MEW9266852.1"/>
    </source>
</evidence>
<feature type="region of interest" description="Disordered" evidence="8">
    <location>
        <begin position="1"/>
        <end position="26"/>
    </location>
</feature>
<evidence type="ECO:0000256" key="5">
    <source>
        <dbReference type="ARBA" id="ARBA00022989"/>
    </source>
</evidence>
<feature type="transmembrane region" description="Helical" evidence="7">
    <location>
        <begin position="129"/>
        <end position="153"/>
    </location>
</feature>
<keyword evidence="4 7" id="KW-0812">Transmembrane</keyword>
<dbReference type="InterPro" id="IPR035906">
    <property type="entry name" value="MetI-like_sf"/>
</dbReference>
<reference evidence="10 11" key="1">
    <citation type="submission" date="2024-07" db="EMBL/GenBank/DDBJ databases">
        <authorList>
            <person name="Thanompreechachai J."/>
            <person name="Duangmal K."/>
        </authorList>
    </citation>
    <scope>NUCLEOTIDE SEQUENCE [LARGE SCALE GENOMIC DNA]</scope>
    <source>
        <strain evidence="10 11">KCTC 19886</strain>
    </source>
</reference>
<comment type="subcellular location">
    <subcellularLocation>
        <location evidence="1 7">Cell membrane</location>
        <topology evidence="1 7">Multi-pass membrane protein</topology>
    </subcellularLocation>
</comment>
<comment type="caution">
    <text evidence="10">The sequence shown here is derived from an EMBL/GenBank/DDBJ whole genome shotgun (WGS) entry which is preliminary data.</text>
</comment>